<dbReference type="PANTHER" id="PTHR43280:SF2">
    <property type="entry name" value="HTH-TYPE TRANSCRIPTIONAL REGULATOR EXSA"/>
    <property type="match status" value="1"/>
</dbReference>
<dbReference type="InterPro" id="IPR009057">
    <property type="entry name" value="Homeodomain-like_sf"/>
</dbReference>
<name>A0A841DPP4_9ACTN</name>
<evidence type="ECO:0000313" key="6">
    <source>
        <dbReference type="Proteomes" id="UP000558997"/>
    </source>
</evidence>
<dbReference type="InterPro" id="IPR020449">
    <property type="entry name" value="Tscrpt_reg_AraC-type_HTH"/>
</dbReference>
<dbReference type="EMBL" id="JACHNF010000001">
    <property type="protein sequence ID" value="MBB5980542.1"/>
    <property type="molecule type" value="Genomic_DNA"/>
</dbReference>
<dbReference type="SUPFAM" id="SSF46689">
    <property type="entry name" value="Homeodomain-like"/>
    <property type="match status" value="1"/>
</dbReference>
<feature type="domain" description="HTH araC/xylS-type" evidence="4">
    <location>
        <begin position="2"/>
        <end position="101"/>
    </location>
</feature>
<keyword evidence="2 5" id="KW-0238">DNA-binding</keyword>
<evidence type="ECO:0000256" key="3">
    <source>
        <dbReference type="ARBA" id="ARBA00023163"/>
    </source>
</evidence>
<evidence type="ECO:0000256" key="2">
    <source>
        <dbReference type="ARBA" id="ARBA00023125"/>
    </source>
</evidence>
<keyword evidence="3" id="KW-0804">Transcription</keyword>
<dbReference type="PROSITE" id="PS00041">
    <property type="entry name" value="HTH_ARAC_FAMILY_1"/>
    <property type="match status" value="1"/>
</dbReference>
<dbReference type="Proteomes" id="UP000558997">
    <property type="component" value="Unassembled WGS sequence"/>
</dbReference>
<dbReference type="PANTHER" id="PTHR43280">
    <property type="entry name" value="ARAC-FAMILY TRANSCRIPTIONAL REGULATOR"/>
    <property type="match status" value="1"/>
</dbReference>
<keyword evidence="6" id="KW-1185">Reference proteome</keyword>
<protein>
    <submittedName>
        <fullName evidence="5">AraC-like DNA-binding protein</fullName>
    </submittedName>
</protein>
<dbReference type="GO" id="GO:0043565">
    <property type="term" value="F:sequence-specific DNA binding"/>
    <property type="evidence" value="ECO:0007669"/>
    <property type="project" value="InterPro"/>
</dbReference>
<dbReference type="PROSITE" id="PS01124">
    <property type="entry name" value="HTH_ARAC_FAMILY_2"/>
    <property type="match status" value="1"/>
</dbReference>
<dbReference type="AlphaFoldDB" id="A0A841DPP4"/>
<keyword evidence="1" id="KW-0805">Transcription regulation</keyword>
<sequence>MRTVKRLLDQEFHEHWTLRELAARRSPLAPVYLAELFAGELGRPPHRYLGERRIDRARQLLEASDIAITALAISLGFSSSQRFARVFRQHTGTTPTAFRASRSR</sequence>
<dbReference type="SMART" id="SM00342">
    <property type="entry name" value="HTH_ARAC"/>
    <property type="match status" value="1"/>
</dbReference>
<reference evidence="5 6" key="1">
    <citation type="submission" date="2020-08" db="EMBL/GenBank/DDBJ databases">
        <title>Sequencing the genomes of 1000 actinobacteria strains.</title>
        <authorList>
            <person name="Klenk H.-P."/>
        </authorList>
    </citation>
    <scope>NUCLEOTIDE SEQUENCE [LARGE SCALE GENOMIC DNA]</scope>
    <source>
        <strain evidence="5 6">DSM 17294</strain>
    </source>
</reference>
<dbReference type="InterPro" id="IPR018060">
    <property type="entry name" value="HTH_AraC"/>
</dbReference>
<comment type="caution">
    <text evidence="5">The sequence shown here is derived from an EMBL/GenBank/DDBJ whole genome shotgun (WGS) entry which is preliminary data.</text>
</comment>
<dbReference type="RefSeq" id="WP_184836365.1">
    <property type="nucleotide sequence ID" value="NZ_BAAAVN010000003.1"/>
</dbReference>
<dbReference type="Gene3D" id="1.10.10.60">
    <property type="entry name" value="Homeodomain-like"/>
    <property type="match status" value="2"/>
</dbReference>
<dbReference type="InterPro" id="IPR018062">
    <property type="entry name" value="HTH_AraC-typ_CS"/>
</dbReference>
<dbReference type="Pfam" id="PF12833">
    <property type="entry name" value="HTH_18"/>
    <property type="match status" value="1"/>
</dbReference>
<evidence type="ECO:0000256" key="1">
    <source>
        <dbReference type="ARBA" id="ARBA00023015"/>
    </source>
</evidence>
<evidence type="ECO:0000313" key="5">
    <source>
        <dbReference type="EMBL" id="MBB5980542.1"/>
    </source>
</evidence>
<accession>A0A841DPP4</accession>
<proteinExistence type="predicted"/>
<gene>
    <name evidence="5" type="ORF">HDA44_003883</name>
</gene>
<organism evidence="5 6">
    <name type="scientific">Kribbella solani</name>
    <dbReference type="NCBI Taxonomy" id="236067"/>
    <lineage>
        <taxon>Bacteria</taxon>
        <taxon>Bacillati</taxon>
        <taxon>Actinomycetota</taxon>
        <taxon>Actinomycetes</taxon>
        <taxon>Propionibacteriales</taxon>
        <taxon>Kribbellaceae</taxon>
        <taxon>Kribbella</taxon>
    </lineage>
</organism>
<dbReference type="PRINTS" id="PR00032">
    <property type="entry name" value="HTHARAC"/>
</dbReference>
<dbReference type="GO" id="GO:0003700">
    <property type="term" value="F:DNA-binding transcription factor activity"/>
    <property type="evidence" value="ECO:0007669"/>
    <property type="project" value="InterPro"/>
</dbReference>
<evidence type="ECO:0000259" key="4">
    <source>
        <dbReference type="PROSITE" id="PS01124"/>
    </source>
</evidence>